<gene>
    <name evidence="3" type="ORF">AZOBR_p270267</name>
</gene>
<dbReference type="AlphaFoldDB" id="A0A9P1JY56"/>
<dbReference type="GO" id="GO:0003700">
    <property type="term" value="F:DNA-binding transcription factor activity"/>
    <property type="evidence" value="ECO:0007669"/>
    <property type="project" value="TreeGrafter"/>
</dbReference>
<dbReference type="GO" id="GO:0005829">
    <property type="term" value="C:cytosol"/>
    <property type="evidence" value="ECO:0007669"/>
    <property type="project" value="TreeGrafter"/>
</dbReference>
<evidence type="ECO:0000313" key="3">
    <source>
        <dbReference type="EMBL" id="CCD02071.1"/>
    </source>
</evidence>
<dbReference type="Proteomes" id="UP000007319">
    <property type="component" value="Plasmid AZOBR_p2"/>
</dbReference>
<dbReference type="SMART" id="SM00530">
    <property type="entry name" value="HTH_XRE"/>
    <property type="match status" value="1"/>
</dbReference>
<name>A0A9P1JY56_9PROT</name>
<dbReference type="PANTHER" id="PTHR46797:SF11">
    <property type="entry name" value="HTH-TYPE TRANSCRIPTIONAL REGULATOR PUUR"/>
    <property type="match status" value="1"/>
</dbReference>
<evidence type="ECO:0000256" key="1">
    <source>
        <dbReference type="ARBA" id="ARBA00023125"/>
    </source>
</evidence>
<dbReference type="Gene3D" id="1.10.260.40">
    <property type="entry name" value="lambda repressor-like DNA-binding domains"/>
    <property type="match status" value="1"/>
</dbReference>
<dbReference type="InterPro" id="IPR050807">
    <property type="entry name" value="TransReg_Diox_bact_type"/>
</dbReference>
<geneLocation type="plasmid" evidence="3 4">
    <name>AZOBR_p2</name>
</geneLocation>
<dbReference type="InterPro" id="IPR001387">
    <property type="entry name" value="Cro/C1-type_HTH"/>
</dbReference>
<feature type="domain" description="HTH cro/C1-type" evidence="2">
    <location>
        <begin position="8"/>
        <end position="62"/>
    </location>
</feature>
<protein>
    <submittedName>
        <fullName evidence="3">Transcriptional Regulator, XRE family with Cupin sensor domain</fullName>
    </submittedName>
</protein>
<dbReference type="RefSeq" id="WP_014242399.1">
    <property type="nucleotide sequence ID" value="NC_016618.1"/>
</dbReference>
<dbReference type="GO" id="GO:0003677">
    <property type="term" value="F:DNA binding"/>
    <property type="evidence" value="ECO:0007669"/>
    <property type="project" value="UniProtKB-KW"/>
</dbReference>
<dbReference type="KEGG" id="abs:AZOBR_p270267"/>
<sequence>MLDIGRKLQNLREAHGMSQRALARRAGISNTLVSLIEKGKTCPFIASLKKILDSFPVELSDFFVPRPDAPPRTGVPRK</sequence>
<reference evidence="3 4" key="1">
    <citation type="journal article" date="2011" name="PLoS Genet.">
        <title>Azospirillum genomes reveal transition of bacteria from aquatic to terrestrial environments.</title>
        <authorList>
            <person name="Wisniewski-Dye F."/>
            <person name="Borziak K."/>
            <person name="Khalsa-Moyers G."/>
            <person name="Alexandre G."/>
            <person name="Sukharnikov L.O."/>
            <person name="Wuichet K."/>
            <person name="Hurst G.B."/>
            <person name="McDonald W.H."/>
            <person name="Robertson J.S."/>
            <person name="Barbe V."/>
            <person name="Calteau A."/>
            <person name="Rouy Z."/>
            <person name="Mangenot S."/>
            <person name="Prigent-Combaret C."/>
            <person name="Normand P."/>
            <person name="Boyer M."/>
            <person name="Siguier P."/>
            <person name="Dessaux Y."/>
            <person name="Elmerich C."/>
            <person name="Condemine G."/>
            <person name="Krishnen G."/>
            <person name="Kennedy I."/>
            <person name="Paterson A.H."/>
            <person name="Gonzalez V."/>
            <person name="Mavingui P."/>
            <person name="Zhulin I.B."/>
        </authorList>
    </citation>
    <scope>NUCLEOTIDE SEQUENCE [LARGE SCALE GENOMIC DNA]</scope>
    <source>
        <strain evidence="3 4">Sp245</strain>
    </source>
</reference>
<dbReference type="Pfam" id="PF01381">
    <property type="entry name" value="HTH_3"/>
    <property type="match status" value="1"/>
</dbReference>
<keyword evidence="4" id="KW-1185">Reference proteome</keyword>
<dbReference type="InterPro" id="IPR010982">
    <property type="entry name" value="Lambda_DNA-bd_dom_sf"/>
</dbReference>
<dbReference type="PANTHER" id="PTHR46797">
    <property type="entry name" value="HTH-TYPE TRANSCRIPTIONAL REGULATOR"/>
    <property type="match status" value="1"/>
</dbReference>
<organism evidence="3 4">
    <name type="scientific">Azospirillum baldaniorum</name>
    <dbReference type="NCBI Taxonomy" id="1064539"/>
    <lineage>
        <taxon>Bacteria</taxon>
        <taxon>Pseudomonadati</taxon>
        <taxon>Pseudomonadota</taxon>
        <taxon>Alphaproteobacteria</taxon>
        <taxon>Rhodospirillales</taxon>
        <taxon>Azospirillaceae</taxon>
        <taxon>Azospirillum</taxon>
    </lineage>
</organism>
<dbReference type="SUPFAM" id="SSF47413">
    <property type="entry name" value="lambda repressor-like DNA-binding domains"/>
    <property type="match status" value="1"/>
</dbReference>
<keyword evidence="3" id="KW-0614">Plasmid</keyword>
<evidence type="ECO:0000313" key="4">
    <source>
        <dbReference type="Proteomes" id="UP000007319"/>
    </source>
</evidence>
<dbReference type="EMBL" id="HE577329">
    <property type="protein sequence ID" value="CCD02071.1"/>
    <property type="molecule type" value="Genomic_DNA"/>
</dbReference>
<proteinExistence type="predicted"/>
<keyword evidence="1" id="KW-0238">DNA-binding</keyword>
<accession>A0A9P1JY56</accession>
<evidence type="ECO:0000259" key="2">
    <source>
        <dbReference type="PROSITE" id="PS50943"/>
    </source>
</evidence>
<dbReference type="CDD" id="cd00093">
    <property type="entry name" value="HTH_XRE"/>
    <property type="match status" value="1"/>
</dbReference>
<dbReference type="PROSITE" id="PS50943">
    <property type="entry name" value="HTH_CROC1"/>
    <property type="match status" value="1"/>
</dbReference>